<organism evidence="1 2">
    <name type="scientific">Rhizopus delemar (strain RA 99-880 / ATCC MYA-4621 / FGSC 9543 / NRRL 43880)</name>
    <name type="common">Mucormycosis agent</name>
    <name type="synonym">Rhizopus arrhizus var. delemar</name>
    <dbReference type="NCBI Taxonomy" id="246409"/>
    <lineage>
        <taxon>Eukaryota</taxon>
        <taxon>Fungi</taxon>
        <taxon>Fungi incertae sedis</taxon>
        <taxon>Mucoromycota</taxon>
        <taxon>Mucoromycotina</taxon>
        <taxon>Mucoromycetes</taxon>
        <taxon>Mucorales</taxon>
        <taxon>Mucorineae</taxon>
        <taxon>Rhizopodaceae</taxon>
        <taxon>Rhizopus</taxon>
    </lineage>
</organism>
<keyword evidence="2" id="KW-1185">Reference proteome</keyword>
<dbReference type="RefSeq" id="XP_067524830.1">
    <property type="nucleotide sequence ID" value="XM_067668729.1"/>
</dbReference>
<dbReference type="Proteomes" id="UP000009138">
    <property type="component" value="Unassembled WGS sequence"/>
</dbReference>
<dbReference type="AlphaFoldDB" id="I1CLV4"/>
<name>I1CLV4_RHIO9</name>
<dbReference type="VEuPathDB" id="FungiDB:RO3G_14145"/>
<reference evidence="1 2" key="1">
    <citation type="journal article" date="2009" name="PLoS Genet.">
        <title>Genomic analysis of the basal lineage fungus Rhizopus oryzae reveals a whole-genome duplication.</title>
        <authorList>
            <person name="Ma L.-J."/>
            <person name="Ibrahim A.S."/>
            <person name="Skory C."/>
            <person name="Grabherr M.G."/>
            <person name="Burger G."/>
            <person name="Butler M."/>
            <person name="Elias M."/>
            <person name="Idnurm A."/>
            <person name="Lang B.F."/>
            <person name="Sone T."/>
            <person name="Abe A."/>
            <person name="Calvo S.E."/>
            <person name="Corrochano L.M."/>
            <person name="Engels R."/>
            <person name="Fu J."/>
            <person name="Hansberg W."/>
            <person name="Kim J.-M."/>
            <person name="Kodira C.D."/>
            <person name="Koehrsen M.J."/>
            <person name="Liu B."/>
            <person name="Miranda-Saavedra D."/>
            <person name="O'Leary S."/>
            <person name="Ortiz-Castellanos L."/>
            <person name="Poulter R."/>
            <person name="Rodriguez-Romero J."/>
            <person name="Ruiz-Herrera J."/>
            <person name="Shen Y.-Q."/>
            <person name="Zeng Q."/>
            <person name="Galagan J."/>
            <person name="Birren B.W."/>
            <person name="Cuomo C.A."/>
            <person name="Wickes B.L."/>
        </authorList>
    </citation>
    <scope>NUCLEOTIDE SEQUENCE [LARGE SCALE GENOMIC DNA]</scope>
    <source>
        <strain evidence="2">RA 99-880 / ATCC MYA-4621 / FGSC 9543 / NRRL 43880</strain>
    </source>
</reference>
<accession>I1CLV4</accession>
<evidence type="ECO:0000313" key="2">
    <source>
        <dbReference type="Proteomes" id="UP000009138"/>
    </source>
</evidence>
<protein>
    <submittedName>
        <fullName evidence="1">Uncharacterized protein</fullName>
    </submittedName>
</protein>
<dbReference type="GeneID" id="93621110"/>
<proteinExistence type="predicted"/>
<dbReference type="InParanoid" id="I1CLV4"/>
<gene>
    <name evidence="1" type="ORF">RO3G_14145</name>
</gene>
<sequence length="61" mass="6961">MIIITKDLFQPATAKISFKDLKKIGQSPGSWVEVYSEQGKVKIFGQPKFQITTFLQIVLFQ</sequence>
<evidence type="ECO:0000313" key="1">
    <source>
        <dbReference type="EMBL" id="EIE89434.1"/>
    </source>
</evidence>
<dbReference type="EMBL" id="CH476744">
    <property type="protein sequence ID" value="EIE89434.1"/>
    <property type="molecule type" value="Genomic_DNA"/>
</dbReference>